<keyword evidence="3" id="KW-1185">Reference proteome</keyword>
<evidence type="ECO:0000313" key="2">
    <source>
        <dbReference type="EMBL" id="GJT33869.1"/>
    </source>
</evidence>
<dbReference type="EMBL" id="BQNB010014914">
    <property type="protein sequence ID" value="GJT33869.1"/>
    <property type="molecule type" value="Genomic_DNA"/>
</dbReference>
<reference evidence="2" key="2">
    <citation type="submission" date="2022-01" db="EMBL/GenBank/DDBJ databases">
        <authorList>
            <person name="Yamashiro T."/>
            <person name="Shiraishi A."/>
            <person name="Satake H."/>
            <person name="Nakayama K."/>
        </authorList>
    </citation>
    <scope>NUCLEOTIDE SEQUENCE</scope>
</reference>
<protein>
    <submittedName>
        <fullName evidence="2">Uncharacterized protein</fullName>
    </submittedName>
</protein>
<dbReference type="Proteomes" id="UP001151760">
    <property type="component" value="Unassembled WGS sequence"/>
</dbReference>
<evidence type="ECO:0000313" key="3">
    <source>
        <dbReference type="Proteomes" id="UP001151760"/>
    </source>
</evidence>
<evidence type="ECO:0000256" key="1">
    <source>
        <dbReference type="SAM" id="MobiDB-lite"/>
    </source>
</evidence>
<sequence length="527" mass="61749">MCSYGGMFFATATTCNGVSSVGVYGPSKCTSSDIHIRFSVRYRKKTRTPLEYLPGPSIGGRSFEPAAMILLCIWLSVEDVLTGVDMMNEHSEVVKRSEVVKQSEVVKRREFDPVNTSLHTIDHEIGTRNEKERVVLERETRERDERKEKRYFLDILNNLLFQVEKKRIIAVTSLKIMKWYDYGYLDKIEVRREEQQLYKFKEGNFPRLRLQDIEDMLLLLVQQKLTNLTIDECYDLNVALYMFTRRIVIQWRVEDLQLGVERYQKKLNLTKPDIFRPDLRKRIAYTAYSDPQGVIYKDRNNINRLMHTNELYKFSDGTLTSVRTTLHDISSGIRMEYLPKRKWNRLDKRRARVMIQDIDKYSFPWSRQNRRDLPRDNPLVSVEVLMYDIKRSKSENKGIVPTEMKLVLEQTQQGISHEVSVFPMVAAARRERRRSVKVKELQKRCIIKASKLKNQEKYEHVGPKVTSTQGGKRSQDNDKGDCIWLMVSKCLRSQTSYDEGTSSSLKSKITTSRSQDEVMKTSLRAQD</sequence>
<proteinExistence type="predicted"/>
<feature type="compositionally biased region" description="Low complexity" evidence="1">
    <location>
        <begin position="501"/>
        <end position="513"/>
    </location>
</feature>
<feature type="region of interest" description="Disordered" evidence="1">
    <location>
        <begin position="494"/>
        <end position="527"/>
    </location>
</feature>
<name>A0ABQ5D9S3_9ASTR</name>
<organism evidence="2 3">
    <name type="scientific">Tanacetum coccineum</name>
    <dbReference type="NCBI Taxonomy" id="301880"/>
    <lineage>
        <taxon>Eukaryota</taxon>
        <taxon>Viridiplantae</taxon>
        <taxon>Streptophyta</taxon>
        <taxon>Embryophyta</taxon>
        <taxon>Tracheophyta</taxon>
        <taxon>Spermatophyta</taxon>
        <taxon>Magnoliopsida</taxon>
        <taxon>eudicotyledons</taxon>
        <taxon>Gunneridae</taxon>
        <taxon>Pentapetalae</taxon>
        <taxon>asterids</taxon>
        <taxon>campanulids</taxon>
        <taxon>Asterales</taxon>
        <taxon>Asteraceae</taxon>
        <taxon>Asteroideae</taxon>
        <taxon>Anthemideae</taxon>
        <taxon>Anthemidinae</taxon>
        <taxon>Tanacetum</taxon>
    </lineage>
</organism>
<accession>A0ABQ5D9S3</accession>
<reference evidence="2" key="1">
    <citation type="journal article" date="2022" name="Int. J. Mol. Sci.">
        <title>Draft Genome of Tanacetum Coccineum: Genomic Comparison of Closely Related Tanacetum-Family Plants.</title>
        <authorList>
            <person name="Yamashiro T."/>
            <person name="Shiraishi A."/>
            <person name="Nakayama K."/>
            <person name="Satake H."/>
        </authorList>
    </citation>
    <scope>NUCLEOTIDE SEQUENCE</scope>
</reference>
<comment type="caution">
    <text evidence="2">The sequence shown here is derived from an EMBL/GenBank/DDBJ whole genome shotgun (WGS) entry which is preliminary data.</text>
</comment>
<gene>
    <name evidence="2" type="ORF">Tco_0924288</name>
</gene>